<organism evidence="8 9">
    <name type="scientific">Microvenator marinus</name>
    <dbReference type="NCBI Taxonomy" id="2600177"/>
    <lineage>
        <taxon>Bacteria</taxon>
        <taxon>Deltaproteobacteria</taxon>
        <taxon>Bradymonadales</taxon>
        <taxon>Microvenatoraceae</taxon>
        <taxon>Microvenator</taxon>
    </lineage>
</organism>
<dbReference type="GO" id="GO:0005886">
    <property type="term" value="C:plasma membrane"/>
    <property type="evidence" value="ECO:0007669"/>
    <property type="project" value="UniProtKB-SubCell"/>
</dbReference>
<name>A0A5B8XZ49_9DELT</name>
<dbReference type="PROSITE" id="PS51352">
    <property type="entry name" value="THIOREDOXIN_2"/>
    <property type="match status" value="1"/>
</dbReference>
<keyword evidence="2" id="KW-1003">Cell membrane</keyword>
<dbReference type="InterPro" id="IPR036249">
    <property type="entry name" value="Thioredoxin-like_sf"/>
</dbReference>
<dbReference type="GO" id="GO:0045454">
    <property type="term" value="P:cell redox homeostasis"/>
    <property type="evidence" value="ECO:0007669"/>
    <property type="project" value="TreeGrafter"/>
</dbReference>
<dbReference type="GO" id="GO:0017004">
    <property type="term" value="P:cytochrome complex assembly"/>
    <property type="evidence" value="ECO:0007669"/>
    <property type="project" value="InterPro"/>
</dbReference>
<dbReference type="InterPro" id="IPR035671">
    <property type="entry name" value="DsbD_gamma"/>
</dbReference>
<proteinExistence type="predicted"/>
<dbReference type="InterPro" id="IPR003834">
    <property type="entry name" value="Cyt_c_assmbl_TM_dom"/>
</dbReference>
<evidence type="ECO:0000256" key="4">
    <source>
        <dbReference type="ARBA" id="ARBA00022989"/>
    </source>
</evidence>
<dbReference type="InterPro" id="IPR028250">
    <property type="entry name" value="DsbDN"/>
</dbReference>
<feature type="transmembrane region" description="Helical" evidence="6">
    <location>
        <begin position="353"/>
        <end position="379"/>
    </location>
</feature>
<dbReference type="Pfam" id="PF11412">
    <property type="entry name" value="DsbD_N"/>
    <property type="match status" value="1"/>
</dbReference>
<dbReference type="Proteomes" id="UP000321595">
    <property type="component" value="Chromosome"/>
</dbReference>
<feature type="domain" description="Thioredoxin" evidence="7">
    <location>
        <begin position="623"/>
        <end position="752"/>
    </location>
</feature>
<evidence type="ECO:0000256" key="1">
    <source>
        <dbReference type="ARBA" id="ARBA00004651"/>
    </source>
</evidence>
<dbReference type="SUPFAM" id="SSF52833">
    <property type="entry name" value="Thioredoxin-like"/>
    <property type="match status" value="1"/>
</dbReference>
<keyword evidence="5 6" id="KW-0472">Membrane</keyword>
<feature type="transmembrane region" description="Helical" evidence="6">
    <location>
        <begin position="436"/>
        <end position="459"/>
    </location>
</feature>
<accession>A0A5B8XZ49</accession>
<dbReference type="RefSeq" id="WP_146962486.1">
    <property type="nucleotide sequence ID" value="NZ_CP042467.1"/>
</dbReference>
<dbReference type="Pfam" id="PF13899">
    <property type="entry name" value="Thioredoxin_7"/>
    <property type="match status" value="1"/>
</dbReference>
<dbReference type="EMBL" id="CP042467">
    <property type="protein sequence ID" value="QED29253.1"/>
    <property type="molecule type" value="Genomic_DNA"/>
</dbReference>
<dbReference type="InterPro" id="IPR013766">
    <property type="entry name" value="Thioredoxin_domain"/>
</dbReference>
<dbReference type="GO" id="GO:0015035">
    <property type="term" value="F:protein-disulfide reductase activity"/>
    <property type="evidence" value="ECO:0007669"/>
    <property type="project" value="TreeGrafter"/>
</dbReference>
<dbReference type="AlphaFoldDB" id="A0A5B8XZ49"/>
<evidence type="ECO:0000256" key="5">
    <source>
        <dbReference type="ARBA" id="ARBA00023136"/>
    </source>
</evidence>
<keyword evidence="3 6" id="KW-0812">Transmembrane</keyword>
<dbReference type="PANTHER" id="PTHR32234:SF3">
    <property type="entry name" value="SUPPRESSION OF COPPER SENSITIVITY PROTEIN"/>
    <property type="match status" value="1"/>
</dbReference>
<dbReference type="CDD" id="cd02953">
    <property type="entry name" value="DsbDgamma"/>
    <property type="match status" value="1"/>
</dbReference>
<dbReference type="PANTHER" id="PTHR32234">
    <property type="entry name" value="THIOL:DISULFIDE INTERCHANGE PROTEIN DSBD"/>
    <property type="match status" value="1"/>
</dbReference>
<protein>
    <submittedName>
        <fullName evidence="8">Thiol:disulfide interchange protein</fullName>
    </submittedName>
</protein>
<evidence type="ECO:0000313" key="9">
    <source>
        <dbReference type="Proteomes" id="UP000321595"/>
    </source>
</evidence>
<dbReference type="KEGG" id="bbae:FRD01_18840"/>
<feature type="transmembrane region" description="Helical" evidence="6">
    <location>
        <begin position="509"/>
        <end position="531"/>
    </location>
</feature>
<evidence type="ECO:0000256" key="2">
    <source>
        <dbReference type="ARBA" id="ARBA00022475"/>
    </source>
</evidence>
<dbReference type="Pfam" id="PF02683">
    <property type="entry name" value="DsbD_TM"/>
    <property type="match status" value="1"/>
</dbReference>
<feature type="transmembrane region" description="Helical" evidence="6">
    <location>
        <begin position="400"/>
        <end position="424"/>
    </location>
</feature>
<sequence>MQSIPVIETTMGCANRQIGVVFGLLLLVFGTGFSDWYADKALVSETPPEAFAAGAEDKGDPRVEAHLVIDHASVDSTGEFRAGVFFEIDPEWHIYWRNSGESGLSTEVTFDAEGVEFSALTWPAPEPYLDKAGIVATFGYSDTVLLWSDARVASAKGDIEVNASIDYLACKVECIPGSATLKRTVKVGATERGLDWELFEAASSEVAQSPGSQSIEVALNVAGGTETVLGSLSLVCSGCSLEVMAPVERFAFMPDEGRNVLWKTQQIKRSGPRSTIEMSGTPNPDGFEGSCDLGGVVWVRKDGKPLPLAIEQPLDCASIPELQAAGATEPSPDVKAELSTDGKAPANVPNLNLFYVLLLAFLGGMILNLMPCVFPVLAIKVFSFVKLAHETKSTVLAHSLAYTVGVVGSMLALASVVVGLKVAGTEVGWGFQFQEPLFIVALAAVLVLFALNLFGVFEVSLGIQARKSSEHTLRQSVGEGVLAVVLATPCSAPFLGTAVGFALSASYTTIFLIFGVLGLGLAFPFVVLTLMPGAARVLPKPGNWMVVFKQVLGFALLGTCIWLIWVLGQSVGVNGVTQLLIFLTVLGLGAWGFGQVQFKSGAVKWGVSLGLAALVVATGFVTLSFDSSVETQSATYDSSWEKWSHERVAEETQNGRVVFVDFTADWCITCKVNEGAVLAQPKVEAAFEKHQVVKLKGDWTKKDEEIRQVLESFGKGGVPLYLVYGPGIEEVKVLPEVLSQELVVSALDEAAGK</sequence>
<evidence type="ECO:0000313" key="8">
    <source>
        <dbReference type="EMBL" id="QED29253.1"/>
    </source>
</evidence>
<dbReference type="OrthoDB" id="9811036at2"/>
<keyword evidence="4 6" id="KW-1133">Transmembrane helix</keyword>
<gene>
    <name evidence="8" type="ORF">FRD01_18840</name>
</gene>
<feature type="transmembrane region" description="Helical" evidence="6">
    <location>
        <begin position="605"/>
        <end position="625"/>
    </location>
</feature>
<evidence type="ECO:0000256" key="3">
    <source>
        <dbReference type="ARBA" id="ARBA00022692"/>
    </source>
</evidence>
<comment type="subcellular location">
    <subcellularLocation>
        <location evidence="1">Cell membrane</location>
        <topology evidence="1">Multi-pass membrane protein</topology>
    </subcellularLocation>
</comment>
<keyword evidence="9" id="KW-1185">Reference proteome</keyword>
<dbReference type="Gene3D" id="3.40.30.10">
    <property type="entry name" value="Glutaredoxin"/>
    <property type="match status" value="1"/>
</dbReference>
<feature type="transmembrane region" description="Helical" evidence="6">
    <location>
        <begin position="543"/>
        <end position="565"/>
    </location>
</feature>
<evidence type="ECO:0000256" key="6">
    <source>
        <dbReference type="SAM" id="Phobius"/>
    </source>
</evidence>
<feature type="transmembrane region" description="Helical" evidence="6">
    <location>
        <begin position="480"/>
        <end position="503"/>
    </location>
</feature>
<feature type="transmembrane region" description="Helical" evidence="6">
    <location>
        <begin position="571"/>
        <end position="593"/>
    </location>
</feature>
<evidence type="ECO:0000259" key="7">
    <source>
        <dbReference type="PROSITE" id="PS51352"/>
    </source>
</evidence>
<reference evidence="8 9" key="1">
    <citation type="submission" date="2019-08" db="EMBL/GenBank/DDBJ databases">
        <authorList>
            <person name="Liang Q."/>
        </authorList>
    </citation>
    <scope>NUCLEOTIDE SEQUENCE [LARGE SCALE GENOMIC DNA]</scope>
    <source>
        <strain evidence="8 9">V1718</strain>
    </source>
</reference>